<evidence type="ECO:0000313" key="2">
    <source>
        <dbReference type="EMBL" id="POA99730.1"/>
    </source>
</evidence>
<dbReference type="Pfam" id="PF16778">
    <property type="entry name" value="Phage_tail_APC"/>
    <property type="match status" value="1"/>
</dbReference>
<name>A0A2K4MRK6_9NEIS</name>
<accession>A0A2K4MRK6</accession>
<gene>
    <name evidence="2" type="ORF">C2134_05000</name>
</gene>
<dbReference type="EMBL" id="PPTF01000018">
    <property type="protein sequence ID" value="POA99730.1"/>
    <property type="molecule type" value="Genomic_DNA"/>
</dbReference>
<dbReference type="InterPro" id="IPR031893">
    <property type="entry name" value="Phage_tail_APC"/>
</dbReference>
<dbReference type="AlphaFoldDB" id="A0A2K4MRK6"/>
<comment type="caution">
    <text evidence="2">The sequence shown here is derived from an EMBL/GenBank/DDBJ whole genome shotgun (WGS) entry which is preliminary data.</text>
</comment>
<proteinExistence type="predicted"/>
<keyword evidence="3" id="KW-1185">Reference proteome</keyword>
<organism evidence="2 3">
    <name type="scientific">Chromobacterium sinusclupearum</name>
    <dbReference type="NCBI Taxonomy" id="2077146"/>
    <lineage>
        <taxon>Bacteria</taxon>
        <taxon>Pseudomonadati</taxon>
        <taxon>Pseudomonadota</taxon>
        <taxon>Betaproteobacteria</taxon>
        <taxon>Neisseriales</taxon>
        <taxon>Chromobacteriaceae</taxon>
        <taxon>Chromobacterium</taxon>
    </lineage>
</organism>
<dbReference type="RefSeq" id="WP_103318044.1">
    <property type="nucleotide sequence ID" value="NZ_PPTF01000018.1"/>
</dbReference>
<evidence type="ECO:0000259" key="1">
    <source>
        <dbReference type="Pfam" id="PF16778"/>
    </source>
</evidence>
<reference evidence="2 3" key="1">
    <citation type="submission" date="2018-01" db="EMBL/GenBank/DDBJ databases">
        <title>Genomic Sequence of Chromobacterium MWU13-2610 from wild cranberry bogs within the Cape Cod National Seashore.</title>
        <authorList>
            <person name="O'Hara-Hanley K."/>
            <person name="Soby S."/>
            <person name="Harrison A."/>
        </authorList>
    </citation>
    <scope>NUCLEOTIDE SEQUENCE [LARGE SCALE GENOMIC DNA]</scope>
    <source>
        <strain evidence="2 3">MWU13-2610</strain>
    </source>
</reference>
<sequence>MLLRSVQTPRGEILNVSEQEARDVFGASEQAIADARKATALIALRAERDQRLRACDWTQVQDAVLSADQKAAWAKYRQALRDLPDISTDPVQPVWPQQPA</sequence>
<feature type="domain" description="Phage tail assembly chaperone-like" evidence="1">
    <location>
        <begin position="43"/>
        <end position="100"/>
    </location>
</feature>
<dbReference type="Gene3D" id="6.10.140.1310">
    <property type="match status" value="1"/>
</dbReference>
<protein>
    <recommendedName>
        <fullName evidence="1">Phage tail assembly chaperone-like domain-containing protein</fullName>
    </recommendedName>
</protein>
<dbReference type="Proteomes" id="UP000236416">
    <property type="component" value="Unassembled WGS sequence"/>
</dbReference>
<evidence type="ECO:0000313" key="3">
    <source>
        <dbReference type="Proteomes" id="UP000236416"/>
    </source>
</evidence>